<protein>
    <submittedName>
        <fullName evidence="1">Uncharacterized protein</fullName>
    </submittedName>
</protein>
<dbReference type="EMBL" id="JAACJL010000058">
    <property type="protein sequence ID" value="KAF4610768.1"/>
    <property type="molecule type" value="Genomic_DNA"/>
</dbReference>
<comment type="caution">
    <text evidence="1">The sequence shown here is derived from an EMBL/GenBank/DDBJ whole genome shotgun (WGS) entry which is preliminary data.</text>
</comment>
<dbReference type="Proteomes" id="UP000521872">
    <property type="component" value="Unassembled WGS sequence"/>
</dbReference>
<sequence>MVMDEIGEDLRTILRCRLVNSTFAAVAIPFAFKTIVIKKMFIKEASDVTFEKLSARKDITKHVKRIVYDTEGVVIPYAFEQLENQQRVPRILSFPPHSGKHNELLRDEQVVEFIAVMVEELNALHRFKNLKSLSIHLPWLRWEYEGYYAYENEPYTPAFFSNVDTRLQSAILEALSSVYVKHTFPFQLNTFELGNVLPYPTEALISEGMQSMIKHITSLYVSVYPLHLYPEEAEREERSKGSIYTRFAHTIAALMRPLENLESLKYCDDQGHEQAIDKRWEL</sequence>
<name>A0A8H4VIG4_9AGAR</name>
<accession>A0A8H4VIG4</accession>
<proteinExistence type="predicted"/>
<organism evidence="1 2">
    <name type="scientific">Agrocybe pediades</name>
    <dbReference type="NCBI Taxonomy" id="84607"/>
    <lineage>
        <taxon>Eukaryota</taxon>
        <taxon>Fungi</taxon>
        <taxon>Dikarya</taxon>
        <taxon>Basidiomycota</taxon>
        <taxon>Agaricomycotina</taxon>
        <taxon>Agaricomycetes</taxon>
        <taxon>Agaricomycetidae</taxon>
        <taxon>Agaricales</taxon>
        <taxon>Agaricineae</taxon>
        <taxon>Strophariaceae</taxon>
        <taxon>Agrocybe</taxon>
    </lineage>
</organism>
<gene>
    <name evidence="1" type="ORF">D9613_006469</name>
</gene>
<dbReference type="AlphaFoldDB" id="A0A8H4VIG4"/>
<keyword evidence="2" id="KW-1185">Reference proteome</keyword>
<evidence type="ECO:0000313" key="2">
    <source>
        <dbReference type="Proteomes" id="UP000521872"/>
    </source>
</evidence>
<reference evidence="1 2" key="1">
    <citation type="submission" date="2019-12" db="EMBL/GenBank/DDBJ databases">
        <authorList>
            <person name="Floudas D."/>
            <person name="Bentzer J."/>
            <person name="Ahren D."/>
            <person name="Johansson T."/>
            <person name="Persson P."/>
            <person name="Tunlid A."/>
        </authorList>
    </citation>
    <scope>NUCLEOTIDE SEQUENCE [LARGE SCALE GENOMIC DNA]</scope>
    <source>
        <strain evidence="1 2">CBS 102.39</strain>
    </source>
</reference>
<evidence type="ECO:0000313" key="1">
    <source>
        <dbReference type="EMBL" id="KAF4610768.1"/>
    </source>
</evidence>